<feature type="compositionally biased region" description="Low complexity" evidence="1">
    <location>
        <begin position="30"/>
        <end position="66"/>
    </location>
</feature>
<sequence length="670" mass="73919">MKPQKRSIRDFFAPLSQSSQATLESTPLQRASSNASNAQASRSTNSSTSAITTAPAPTRATSTEAAPPQPSQNSVNSGASRRIVSNGEQIVLNSDSDSDSLPDLDWGDSKPSFKVSTTTTRSKRTADEVDGDLRRPPKKEKSKEQSFSLLLESAHKNIETEQRIKEHKAVLEEDLEDTPKANLAINEDILGQAVQDDDDDPEKAHRLFLAMQRTNATQLQSVYYFFEDTSDSTPVQHHKFPYDSLPKQRWASSFQDSTTLDQAFLTGFAHQVFRLQELPEEIASWMLDQICIGRNEVLNERFLEILESHHVHFQTLLDIKKLDAIFSSIGANVQKLNSGAKVAPSSEDQSATRPSLPASLKSTAKLLHRAAPWLHTKVRSHALYILCHVCLDNRVQGDVDVLNSVQDAIEATICNFADNQRLTSGVGSPPAEQHTQSLIVSQLSDTIPQLLSRITHPILQRNLICALPARSPLTTYLRRHLALSFLLDPTTVNVPLADPKIPDLVHKHLNTSPNFRINKDTDYGHLAARLTLLDIAIGPGFLSVPYQPLISPAPSRAGSSPVTSPFPISSEIKDFNKEVDALAQHIKLLGNTIVEAGAVVDLTILDAKDCVERLCSRLEHAARIGGKRVHNIFGNPDDERQLRVSKFFLNAKKPATPTPQRGGIFDEDDM</sequence>
<dbReference type="Proteomes" id="UP000800039">
    <property type="component" value="Unassembled WGS sequence"/>
</dbReference>
<dbReference type="EMBL" id="ML976614">
    <property type="protein sequence ID" value="KAF1851842.1"/>
    <property type="molecule type" value="Genomic_DNA"/>
</dbReference>
<feature type="compositionally biased region" description="Polar residues" evidence="1">
    <location>
        <begin position="15"/>
        <end position="29"/>
    </location>
</feature>
<name>A0A9P4LEY2_9PLEO</name>
<reference evidence="2" key="1">
    <citation type="submission" date="2020-01" db="EMBL/GenBank/DDBJ databases">
        <authorList>
            <consortium name="DOE Joint Genome Institute"/>
            <person name="Haridas S."/>
            <person name="Albert R."/>
            <person name="Binder M."/>
            <person name="Bloem J."/>
            <person name="Labutti K."/>
            <person name="Salamov A."/>
            <person name="Andreopoulos B."/>
            <person name="Baker S.E."/>
            <person name="Barry K."/>
            <person name="Bills G."/>
            <person name="Bluhm B.H."/>
            <person name="Cannon C."/>
            <person name="Castanera R."/>
            <person name="Culley D.E."/>
            <person name="Daum C."/>
            <person name="Ezra D."/>
            <person name="Gonzalez J.B."/>
            <person name="Henrissat B."/>
            <person name="Kuo A."/>
            <person name="Liang C."/>
            <person name="Lipzen A."/>
            <person name="Lutzoni F."/>
            <person name="Magnuson J."/>
            <person name="Mondo S."/>
            <person name="Nolan M."/>
            <person name="Ohm R."/>
            <person name="Pangilinan J."/>
            <person name="Park H.-J."/>
            <person name="Ramirez L."/>
            <person name="Alfaro M."/>
            <person name="Sun H."/>
            <person name="Tritt A."/>
            <person name="Yoshinaga Y."/>
            <person name="Zwiers L.-H."/>
            <person name="Turgeon B.G."/>
            <person name="Goodwin S.B."/>
            <person name="Spatafora J.W."/>
            <person name="Crous P.W."/>
            <person name="Grigoriev I.V."/>
        </authorList>
    </citation>
    <scope>NUCLEOTIDE SEQUENCE</scope>
    <source>
        <strain evidence="2">CBS 394.84</strain>
    </source>
</reference>
<dbReference type="GeneID" id="63853718"/>
<dbReference type="AlphaFoldDB" id="A0A9P4LEY2"/>
<evidence type="ECO:0000313" key="2">
    <source>
        <dbReference type="EMBL" id="KAF1851842.1"/>
    </source>
</evidence>
<evidence type="ECO:0000256" key="1">
    <source>
        <dbReference type="SAM" id="MobiDB-lite"/>
    </source>
</evidence>
<feature type="compositionally biased region" description="Basic and acidic residues" evidence="1">
    <location>
        <begin position="124"/>
        <end position="144"/>
    </location>
</feature>
<organism evidence="2 3">
    <name type="scientific">Cucurbitaria berberidis CBS 394.84</name>
    <dbReference type="NCBI Taxonomy" id="1168544"/>
    <lineage>
        <taxon>Eukaryota</taxon>
        <taxon>Fungi</taxon>
        <taxon>Dikarya</taxon>
        <taxon>Ascomycota</taxon>
        <taxon>Pezizomycotina</taxon>
        <taxon>Dothideomycetes</taxon>
        <taxon>Pleosporomycetidae</taxon>
        <taxon>Pleosporales</taxon>
        <taxon>Pleosporineae</taxon>
        <taxon>Cucurbitariaceae</taxon>
        <taxon>Cucurbitaria</taxon>
    </lineage>
</organism>
<feature type="region of interest" description="Disordered" evidence="1">
    <location>
        <begin position="1"/>
        <end position="147"/>
    </location>
</feature>
<dbReference type="RefSeq" id="XP_040794405.1">
    <property type="nucleotide sequence ID" value="XM_040936468.1"/>
</dbReference>
<evidence type="ECO:0000313" key="3">
    <source>
        <dbReference type="Proteomes" id="UP000800039"/>
    </source>
</evidence>
<keyword evidence="3" id="KW-1185">Reference proteome</keyword>
<gene>
    <name evidence="2" type="ORF">K460DRAFT_401845</name>
</gene>
<comment type="caution">
    <text evidence="2">The sequence shown here is derived from an EMBL/GenBank/DDBJ whole genome shotgun (WGS) entry which is preliminary data.</text>
</comment>
<accession>A0A9P4LEY2</accession>
<dbReference type="OrthoDB" id="5350396at2759"/>
<proteinExistence type="predicted"/>
<feature type="compositionally biased region" description="Acidic residues" evidence="1">
    <location>
        <begin position="96"/>
        <end position="106"/>
    </location>
</feature>
<protein>
    <submittedName>
        <fullName evidence="2">Uncharacterized protein</fullName>
    </submittedName>
</protein>